<dbReference type="InterPro" id="IPR050484">
    <property type="entry name" value="Transf_Hexapept/Carb_Anhydrase"/>
</dbReference>
<dbReference type="CDD" id="cd04645">
    <property type="entry name" value="LbH_gamma_CA_like"/>
    <property type="match status" value="1"/>
</dbReference>
<comment type="caution">
    <text evidence="1">The sequence shown here is derived from an EMBL/GenBank/DDBJ whole genome shotgun (WGS) entry which is preliminary data.</text>
</comment>
<evidence type="ECO:0000313" key="1">
    <source>
        <dbReference type="EMBL" id="GAA0556066.1"/>
    </source>
</evidence>
<dbReference type="Proteomes" id="UP001499951">
    <property type="component" value="Unassembled WGS sequence"/>
</dbReference>
<dbReference type="InterPro" id="IPR011004">
    <property type="entry name" value="Trimer_LpxA-like_sf"/>
</dbReference>
<dbReference type="PANTHER" id="PTHR13061:SF29">
    <property type="entry name" value="GAMMA CARBONIC ANHYDRASE-LIKE 1, MITOCHONDRIAL-RELATED"/>
    <property type="match status" value="1"/>
</dbReference>
<dbReference type="Pfam" id="PF00132">
    <property type="entry name" value="Hexapep"/>
    <property type="match status" value="1"/>
</dbReference>
<accession>A0ABP3P2F8</accession>
<dbReference type="InterPro" id="IPR001451">
    <property type="entry name" value="Hexapep"/>
</dbReference>
<dbReference type="RefSeq" id="WP_166930303.1">
    <property type="nucleotide sequence ID" value="NZ_BAAADD010000001.1"/>
</dbReference>
<name>A0ABP3P2F8_9PROT</name>
<reference evidence="2" key="1">
    <citation type="journal article" date="2019" name="Int. J. Syst. Evol. Microbiol.">
        <title>The Global Catalogue of Microorganisms (GCM) 10K type strain sequencing project: providing services to taxonomists for standard genome sequencing and annotation.</title>
        <authorList>
            <consortium name="The Broad Institute Genomics Platform"/>
            <consortium name="The Broad Institute Genome Sequencing Center for Infectious Disease"/>
            <person name="Wu L."/>
            <person name="Ma J."/>
        </authorList>
    </citation>
    <scope>NUCLEOTIDE SEQUENCE [LARGE SCALE GENOMIC DNA]</scope>
    <source>
        <strain evidence="2">JCM 15089</strain>
    </source>
</reference>
<sequence>MPFYSIDGIAPELPPAGEYYIAPDAVLIGRVRLMKNASVWFGAVLRGDNDWITIGEDSNVQDNAVIHADPGQPVVLGRGVTVGHRAIIHSASVGDHSLIGMGATLLNRARIGSYCVIGAGALVAEDKVIADGTLALGAPARPIRSLDEEQRKRLELSAAIYVANSRRFREGLQPVNL</sequence>
<evidence type="ECO:0000313" key="2">
    <source>
        <dbReference type="Proteomes" id="UP001499951"/>
    </source>
</evidence>
<dbReference type="PANTHER" id="PTHR13061">
    <property type="entry name" value="DYNACTIN SUBUNIT P25"/>
    <property type="match status" value="1"/>
</dbReference>
<dbReference type="SUPFAM" id="SSF51161">
    <property type="entry name" value="Trimeric LpxA-like enzymes"/>
    <property type="match status" value="1"/>
</dbReference>
<keyword evidence="2" id="KW-1185">Reference proteome</keyword>
<dbReference type="Gene3D" id="2.160.10.10">
    <property type="entry name" value="Hexapeptide repeat proteins"/>
    <property type="match status" value="1"/>
</dbReference>
<dbReference type="EMBL" id="BAAADD010000001">
    <property type="protein sequence ID" value="GAA0556066.1"/>
    <property type="molecule type" value="Genomic_DNA"/>
</dbReference>
<organism evidence="1 2">
    <name type="scientific">Rhizomicrobium electricum</name>
    <dbReference type="NCBI Taxonomy" id="480070"/>
    <lineage>
        <taxon>Bacteria</taxon>
        <taxon>Pseudomonadati</taxon>
        <taxon>Pseudomonadota</taxon>
        <taxon>Alphaproteobacteria</taxon>
        <taxon>Micropepsales</taxon>
        <taxon>Micropepsaceae</taxon>
        <taxon>Rhizomicrobium</taxon>
    </lineage>
</organism>
<protein>
    <submittedName>
        <fullName evidence="1">Gamma carbonic anhydrase family protein</fullName>
    </submittedName>
</protein>
<proteinExistence type="predicted"/>
<dbReference type="InterPro" id="IPR047324">
    <property type="entry name" value="LbH_gamma_CA-like"/>
</dbReference>
<gene>
    <name evidence="1" type="ORF">GCM10008942_00680</name>
</gene>